<dbReference type="Gene3D" id="3.40.50.300">
    <property type="entry name" value="P-loop containing nucleotide triphosphate hydrolases"/>
    <property type="match status" value="2"/>
</dbReference>
<dbReference type="PIRSF" id="PIRSF029347">
    <property type="entry name" value="RecF"/>
    <property type="match status" value="1"/>
</dbReference>
<accession>A0A3A8JZ12</accession>
<gene>
    <name evidence="3" type="ORF">D7X32_21115</name>
</gene>
<dbReference type="EMBL" id="RAWE01000077">
    <property type="protein sequence ID" value="RKH01173.1"/>
    <property type="molecule type" value="Genomic_DNA"/>
</dbReference>
<keyword evidence="4" id="KW-1185">Reference proteome</keyword>
<proteinExistence type="predicted"/>
<dbReference type="InterPro" id="IPR027417">
    <property type="entry name" value="P-loop_NTPase"/>
</dbReference>
<evidence type="ECO:0008006" key="5">
    <source>
        <dbReference type="Google" id="ProtNLM"/>
    </source>
</evidence>
<evidence type="ECO:0000313" key="3">
    <source>
        <dbReference type="EMBL" id="RKH01173.1"/>
    </source>
</evidence>
<dbReference type="SUPFAM" id="SSF52540">
    <property type="entry name" value="P-loop containing nucleoside triphosphate hydrolases"/>
    <property type="match status" value="1"/>
</dbReference>
<name>A0A3A8JZ12_9BACT</name>
<feature type="domain" description="ATPase AAA-type core" evidence="2">
    <location>
        <begin position="267"/>
        <end position="350"/>
    </location>
</feature>
<feature type="domain" description="Endonuclease GajA/Old nuclease/RecF-like AAA" evidence="1">
    <location>
        <begin position="30"/>
        <end position="76"/>
    </location>
</feature>
<dbReference type="Pfam" id="PF13175">
    <property type="entry name" value="AAA_15"/>
    <property type="match status" value="1"/>
</dbReference>
<dbReference type="Pfam" id="PF13304">
    <property type="entry name" value="AAA_21"/>
    <property type="match status" value="1"/>
</dbReference>
<dbReference type="GO" id="GO:0000731">
    <property type="term" value="P:DNA synthesis involved in DNA repair"/>
    <property type="evidence" value="ECO:0007669"/>
    <property type="project" value="TreeGrafter"/>
</dbReference>
<sequence>MHRMRGSWRRSRSRDAAPYLVGRECYVRRMIESITLRNFKSFGEEQTIPLEPITVLVGPNNSGKSNFMSVARFLSNAVTAGLTAAIDQEGEVFFRRPDAGPQPCHIAWAASRSTYAIGLSPNTNKPLLEEKFNNQDDALNFNRLKGNRLSNPAISTPLAGPPPLDGNTFIFQHRNMMTSKQHAEVDQLSIPFAGSKTIKLSISTLRSDAEVVPSPEIGLDGRGIAAVLGLWRGAMPEKAEALNKFLSQCLPEIVDVLVRPAPVPGFQRLWFRQKDGLEFDAAHVSDGVLVFTALVMLSLSVEPGQLLCIEEPEQSIHPKRLRELVDLLKDIVRERQCQFIIATHSTVLLNAFRDELEAVLLFRRSDTGTRVKRLSDVPELVEALQQAPPGDLLETGAFSTAF</sequence>
<reference evidence="4" key="1">
    <citation type="submission" date="2018-09" db="EMBL/GenBank/DDBJ databases">
        <authorList>
            <person name="Livingstone P.G."/>
            <person name="Whitworth D.E."/>
        </authorList>
    </citation>
    <scope>NUCLEOTIDE SEQUENCE [LARGE SCALE GENOMIC DNA]</scope>
    <source>
        <strain evidence="4">CA043D</strain>
    </source>
</reference>
<dbReference type="InterPro" id="IPR041685">
    <property type="entry name" value="AAA_GajA/Old/RecF-like"/>
</dbReference>
<evidence type="ECO:0000259" key="1">
    <source>
        <dbReference type="Pfam" id="PF13175"/>
    </source>
</evidence>
<dbReference type="PANTHER" id="PTHR32182:SF22">
    <property type="entry name" value="ATP-DEPENDENT ENDONUCLEASE, OLD FAMILY-RELATED"/>
    <property type="match status" value="1"/>
</dbReference>
<dbReference type="PANTHER" id="PTHR32182">
    <property type="entry name" value="DNA REPLICATION AND REPAIR PROTEIN RECF"/>
    <property type="match status" value="1"/>
</dbReference>
<evidence type="ECO:0000259" key="2">
    <source>
        <dbReference type="Pfam" id="PF13304"/>
    </source>
</evidence>
<dbReference type="GO" id="GO:0016887">
    <property type="term" value="F:ATP hydrolysis activity"/>
    <property type="evidence" value="ECO:0007669"/>
    <property type="project" value="InterPro"/>
</dbReference>
<dbReference type="InterPro" id="IPR003959">
    <property type="entry name" value="ATPase_AAA_core"/>
</dbReference>
<evidence type="ECO:0000313" key="4">
    <source>
        <dbReference type="Proteomes" id="UP000268313"/>
    </source>
</evidence>
<dbReference type="Proteomes" id="UP000268313">
    <property type="component" value="Unassembled WGS sequence"/>
</dbReference>
<protein>
    <recommendedName>
        <fullName evidence="5">ATPase AAA-type core domain-containing protein</fullName>
    </recommendedName>
</protein>
<organism evidence="3 4">
    <name type="scientific">Corallococcus carmarthensis</name>
    <dbReference type="NCBI Taxonomy" id="2316728"/>
    <lineage>
        <taxon>Bacteria</taxon>
        <taxon>Pseudomonadati</taxon>
        <taxon>Myxococcota</taxon>
        <taxon>Myxococcia</taxon>
        <taxon>Myxococcales</taxon>
        <taxon>Cystobacterineae</taxon>
        <taxon>Myxococcaceae</taxon>
        <taxon>Corallococcus</taxon>
    </lineage>
</organism>
<dbReference type="AlphaFoldDB" id="A0A3A8JZ12"/>
<comment type="caution">
    <text evidence="3">The sequence shown here is derived from an EMBL/GenBank/DDBJ whole genome shotgun (WGS) entry which is preliminary data.</text>
</comment>
<dbReference type="InterPro" id="IPR014555">
    <property type="entry name" value="RecF-like"/>
</dbReference>
<dbReference type="GO" id="GO:0005524">
    <property type="term" value="F:ATP binding"/>
    <property type="evidence" value="ECO:0007669"/>
    <property type="project" value="InterPro"/>
</dbReference>
<dbReference type="GO" id="GO:0006302">
    <property type="term" value="P:double-strand break repair"/>
    <property type="evidence" value="ECO:0007669"/>
    <property type="project" value="TreeGrafter"/>
</dbReference>